<dbReference type="GO" id="GO:0032543">
    <property type="term" value="P:mitochondrial translation"/>
    <property type="evidence" value="ECO:0007669"/>
    <property type="project" value="TreeGrafter"/>
</dbReference>
<dbReference type="FunFam" id="3.40.50.620:FF:000290">
    <property type="entry name" value="Isoleucyl-tRNA synthetase (Mitochondrial)"/>
    <property type="match status" value="1"/>
</dbReference>
<dbReference type="PRINTS" id="PR00984">
    <property type="entry name" value="TRNASYNTHILE"/>
</dbReference>
<dbReference type="OrthoDB" id="10264412at2759"/>
<dbReference type="Gene3D" id="3.30.230.90">
    <property type="match status" value="1"/>
</dbReference>
<reference evidence="11" key="1">
    <citation type="submission" date="2007-07" db="EMBL/GenBank/DDBJ databases">
        <title>PCAP assembly of the Caenorhabditis remanei genome.</title>
        <authorList>
            <consortium name="The Caenorhabditis remanei Sequencing Consortium"/>
            <person name="Wilson R.K."/>
        </authorList>
    </citation>
    <scope>NUCLEOTIDE SEQUENCE [LARGE SCALE GENOMIC DNA]</scope>
    <source>
        <strain evidence="11">PB4641</strain>
    </source>
</reference>
<evidence type="ECO:0000256" key="4">
    <source>
        <dbReference type="ARBA" id="ARBA00022741"/>
    </source>
</evidence>
<dbReference type="Gene3D" id="3.40.50.620">
    <property type="entry name" value="HUPs"/>
    <property type="match status" value="2"/>
</dbReference>
<dbReference type="STRING" id="31234.E3MG70"/>
<dbReference type="InterPro" id="IPR009008">
    <property type="entry name" value="Val/Leu/Ile-tRNA-synth_edit"/>
</dbReference>
<dbReference type="Pfam" id="PF00133">
    <property type="entry name" value="tRNA-synt_1"/>
    <property type="match status" value="1"/>
</dbReference>
<evidence type="ECO:0000256" key="6">
    <source>
        <dbReference type="ARBA" id="ARBA00022917"/>
    </source>
</evidence>
<protein>
    <recommendedName>
        <fullName evidence="2">isoleucine--tRNA ligase</fullName>
        <ecNumber evidence="2">6.1.1.5</ecNumber>
    </recommendedName>
    <alternativeName>
        <fullName evidence="8">Isoleucyl-tRNA synthetase</fullName>
    </alternativeName>
</protein>
<dbReference type="InParanoid" id="E3MG70"/>
<dbReference type="SUPFAM" id="SSF50677">
    <property type="entry name" value="ValRS/IleRS/LeuRS editing domain"/>
    <property type="match status" value="1"/>
</dbReference>
<dbReference type="InterPro" id="IPR002301">
    <property type="entry name" value="Ile-tRNA-ligase"/>
</dbReference>
<dbReference type="AlphaFoldDB" id="E3MG70"/>
<evidence type="ECO:0000256" key="3">
    <source>
        <dbReference type="ARBA" id="ARBA00022598"/>
    </source>
</evidence>
<gene>
    <name evidence="11" type="primary">Cre-iars-2</name>
    <name evidence="11" type="ORF">CRE_24042</name>
</gene>
<dbReference type="InterPro" id="IPR002300">
    <property type="entry name" value="aa-tRNA-synth_Ia"/>
</dbReference>
<dbReference type="SUPFAM" id="SSF52374">
    <property type="entry name" value="Nucleotidylyl transferase"/>
    <property type="match status" value="1"/>
</dbReference>
<dbReference type="PANTHER" id="PTHR42765">
    <property type="entry name" value="SOLEUCYL-TRNA SYNTHETASE"/>
    <property type="match status" value="1"/>
</dbReference>
<dbReference type="InterPro" id="IPR009080">
    <property type="entry name" value="tRNAsynth_Ia_anticodon-bd"/>
</dbReference>
<dbReference type="NCBIfam" id="TIGR00392">
    <property type="entry name" value="ileS"/>
    <property type="match status" value="1"/>
</dbReference>
<keyword evidence="7" id="KW-0030">Aminoacyl-tRNA synthetase</keyword>
<dbReference type="GO" id="GO:0006428">
    <property type="term" value="P:isoleucyl-tRNA aminoacylation"/>
    <property type="evidence" value="ECO:0007669"/>
    <property type="project" value="InterPro"/>
</dbReference>
<evidence type="ECO:0000256" key="1">
    <source>
        <dbReference type="ARBA" id="ARBA00005594"/>
    </source>
</evidence>
<evidence type="ECO:0000256" key="5">
    <source>
        <dbReference type="ARBA" id="ARBA00022840"/>
    </source>
</evidence>
<evidence type="ECO:0000259" key="10">
    <source>
        <dbReference type="Pfam" id="PF08264"/>
    </source>
</evidence>
<name>E3MG70_CAERE</name>
<feature type="domain" description="Aminoacyl-tRNA synthetase class Ia" evidence="9">
    <location>
        <begin position="198"/>
        <end position="833"/>
    </location>
</feature>
<keyword evidence="12" id="KW-1185">Reference proteome</keyword>
<organism evidence="12">
    <name type="scientific">Caenorhabditis remanei</name>
    <name type="common">Caenorhabditis vulgaris</name>
    <dbReference type="NCBI Taxonomy" id="31234"/>
    <lineage>
        <taxon>Eukaryota</taxon>
        <taxon>Metazoa</taxon>
        <taxon>Ecdysozoa</taxon>
        <taxon>Nematoda</taxon>
        <taxon>Chromadorea</taxon>
        <taxon>Rhabditida</taxon>
        <taxon>Rhabditina</taxon>
        <taxon>Rhabditomorpha</taxon>
        <taxon>Rhabditoidea</taxon>
        <taxon>Rhabditidae</taxon>
        <taxon>Peloderinae</taxon>
        <taxon>Caenorhabditis</taxon>
    </lineage>
</organism>
<keyword evidence="5" id="KW-0067">ATP-binding</keyword>
<dbReference type="GO" id="GO:0002161">
    <property type="term" value="F:aminoacyl-tRNA deacylase activity"/>
    <property type="evidence" value="ECO:0007669"/>
    <property type="project" value="InterPro"/>
</dbReference>
<dbReference type="InterPro" id="IPR050081">
    <property type="entry name" value="Ile-tRNA_ligase"/>
</dbReference>
<evidence type="ECO:0000256" key="7">
    <source>
        <dbReference type="ARBA" id="ARBA00023146"/>
    </source>
</evidence>
<dbReference type="FunCoup" id="E3MG70">
    <property type="interactions" value="2190"/>
</dbReference>
<evidence type="ECO:0000259" key="9">
    <source>
        <dbReference type="Pfam" id="PF00133"/>
    </source>
</evidence>
<keyword evidence="4" id="KW-0547">Nucleotide-binding</keyword>
<dbReference type="FunFam" id="3.40.50.620:FF:000401">
    <property type="entry name" value="Isoleucyl-tRNA synthetase (Mitochondrial)"/>
    <property type="match status" value="1"/>
</dbReference>
<keyword evidence="6" id="KW-0648">Protein biosynthesis</keyword>
<comment type="similarity">
    <text evidence="1">Belongs to the class-I aminoacyl-tRNA synthetase family.</text>
</comment>
<dbReference type="Gene3D" id="1.10.730.20">
    <property type="match status" value="1"/>
</dbReference>
<dbReference type="EC" id="6.1.1.5" evidence="2"/>
<dbReference type="SUPFAM" id="SSF47323">
    <property type="entry name" value="Anticodon-binding domain of a subclass of class I aminoacyl-tRNA synthetases"/>
    <property type="match status" value="1"/>
</dbReference>
<evidence type="ECO:0000313" key="12">
    <source>
        <dbReference type="Proteomes" id="UP000008281"/>
    </source>
</evidence>
<dbReference type="Pfam" id="PF08264">
    <property type="entry name" value="Anticodon_1"/>
    <property type="match status" value="1"/>
</dbReference>
<dbReference type="InterPro" id="IPR013155">
    <property type="entry name" value="M/V/L/I-tRNA-synth_anticd-bd"/>
</dbReference>
<dbReference type="InterPro" id="IPR033708">
    <property type="entry name" value="Anticodon_Ile_BEm"/>
</dbReference>
<dbReference type="Proteomes" id="UP000008281">
    <property type="component" value="Unassembled WGS sequence"/>
</dbReference>
<feature type="domain" description="Methionyl/Valyl/Leucyl/Isoleucyl-tRNA synthetase anticodon-binding" evidence="10">
    <location>
        <begin position="885"/>
        <end position="992"/>
    </location>
</feature>
<evidence type="ECO:0000256" key="2">
    <source>
        <dbReference type="ARBA" id="ARBA00013165"/>
    </source>
</evidence>
<keyword evidence="3" id="KW-0436">Ligase</keyword>
<dbReference type="InterPro" id="IPR014729">
    <property type="entry name" value="Rossmann-like_a/b/a_fold"/>
</dbReference>
<evidence type="ECO:0000256" key="8">
    <source>
        <dbReference type="ARBA" id="ARBA00032665"/>
    </source>
</evidence>
<dbReference type="eggNOG" id="KOG0433">
    <property type="taxonomic scope" value="Eukaryota"/>
</dbReference>
<dbReference type="InterPro" id="IPR053720">
    <property type="entry name" value="Psm_Assembly_Chaperone"/>
</dbReference>
<proteinExistence type="inferred from homology"/>
<dbReference type="GO" id="GO:0004822">
    <property type="term" value="F:isoleucine-tRNA ligase activity"/>
    <property type="evidence" value="ECO:0007669"/>
    <property type="project" value="UniProtKB-EC"/>
</dbReference>
<evidence type="ECO:0000313" key="11">
    <source>
        <dbReference type="EMBL" id="EFP01379.1"/>
    </source>
</evidence>
<accession>E3MG70</accession>
<dbReference type="CDD" id="cd07960">
    <property type="entry name" value="Anticodon_Ia_Ile_BEm"/>
    <property type="match status" value="1"/>
</dbReference>
<dbReference type="HOGENOM" id="CLU_001493_7_2_1"/>
<dbReference type="GO" id="GO:0005739">
    <property type="term" value="C:mitochondrion"/>
    <property type="evidence" value="ECO:0007669"/>
    <property type="project" value="TreeGrafter"/>
</dbReference>
<dbReference type="GO" id="GO:0000049">
    <property type="term" value="F:tRNA binding"/>
    <property type="evidence" value="ECO:0007669"/>
    <property type="project" value="InterPro"/>
</dbReference>
<dbReference type="PANTHER" id="PTHR42765:SF1">
    <property type="entry name" value="ISOLEUCINE--TRNA LIGASE, MITOCHONDRIAL"/>
    <property type="match status" value="1"/>
</dbReference>
<sequence>MRFTDYSFEFNDEAIHFSVTSHSDKDLVHFNTTGRIGQVIEVIQPPELLSSQLSEQQRVEYELKSLLGNPELPGVELFIRRFVIHFAAKKQRRNTLFVFGMREKYNFIHYFVIGIDLDGISNECIAAALRALEESHQVCALMKFISSLNSSNITSSEEPKRKKSTVFLPSSSFTNHIKSTERSLSDQKASRDGGLNELYSWQSQNRSNAEVFELLDGPPYANGEAHTGHAINKILKDFVVKSRIGLGYKVRFRPGWDCHGLPIELKIGKQQGNLKQRSPLEIRAAARIVADEAIGKQMNAFRRWGVTADWENPYITKSSKYVAAQLDIFAKLVEQKLVYRSFKPVYWSPSSNTALAESELEYNEKHQSTSVYFRFKLINFSSSDVEWAIGVPSKLTQFFALTWTTTPWTLPLNNAICVSPTIKYSVIQLEDDINMPTSSFYLIASNLIAEFEKSSERKCKVVGTVNPEILIGKRYRSCWLVDQYCLKVYIRYSRHNELALPIYEGPHVMDNVGTGIVHTSFAHGFQDYDVALSKKERVQSFVDARGCYTRHLGHDLDGKPVLGEGQKETLRILKNDIVYTAKHIHSYPYDWRSKKPVIIRSSEQWFIDVEEIGKRASKMIDKIKVSAGDSDLRGSLKQLISTRKSWCISRQRVWGTPIPALVDPNGGSYTSRKLIEWVANLTRERGNTDVWWEIDVNDILDNKAVRDSLDILPDVVSQLSKNTDIMDVWLDSGLAWHAAKENESERDNLTDVVLEGVDQFRGWFQSLLLTSVAVQNKLPYKRIIVHGFCIDEKNNKMSKSIGNVVDPTLLTDGSLKQKAIGADGLRFWVALSGSENAGESKIGPSIIEDVDKKVTALRNGFRFMIGGCQGFHGNQIESQLKPLDLDMLEKCDNFVKKSIENYEDFKFRTVANDLTQFMQRNFSANYVKYVRDRLYCDKLGSDSHISAQFTLHRLAHNLSHTISPILPHLSAEVLQHLPGCHEKRILRQKLENLHSGVLSPDPKLSTLMKIIFEVRGLLEASAGPTVDTSKKGLELYTTPEYSTILRDYFSELPELLNVSQVILEEVQTSLSVKLLDSSLRYCERCRKHTRNTDDALCGRCTKAALA</sequence>
<dbReference type="GO" id="GO:0005524">
    <property type="term" value="F:ATP binding"/>
    <property type="evidence" value="ECO:0007669"/>
    <property type="project" value="UniProtKB-KW"/>
</dbReference>
<dbReference type="Gene3D" id="3.90.740.10">
    <property type="entry name" value="Valyl/Leucyl/Isoleucyl-tRNA synthetase, editing domain"/>
    <property type="match status" value="1"/>
</dbReference>
<dbReference type="EMBL" id="DS268443">
    <property type="protein sequence ID" value="EFP01379.1"/>
    <property type="molecule type" value="Genomic_DNA"/>
</dbReference>
<dbReference type="OMA" id="HCWRCKT"/>